<evidence type="ECO:0000259" key="12">
    <source>
        <dbReference type="PROSITE" id="PS52019"/>
    </source>
</evidence>
<sequence length="2322" mass="255408">MAEPENIFPALAVVGLSVKFPQDAVSAESFWNMILEGRCASTEFPSDRLNIDTHHNPDTNRLDTLSVRGGHFMTEDIGLFDAPIFSITAAEAEAMDPQQRLVLETVFRALENAGMTMESIAKSKTCVFAGSTGHDYLMLKVKDPLYMQKWDITGTTSNMVPNRISWFFDLVGPSAAIDTACSSSLMAFDMACQSIWSGDSTMGLAVGSNILLALETTLMMDNLGLLSKDSRCYSFDERGNGYARGEGVGVLVIKPVEDALRDGDTIRSVIRASSSNQDGRTPGITQPSSEMQAKLIQETYRKAGLDMATTRYFEAHGTGTAVGDPAEVKAIGSVFRPHHSPTDPLYIGSVKSNIGHLEGGSGVAGVIKTVLALEKGVIPPTSVNLQNLNPRIDDEFFHIKFPQTALPWPSEGLRRASVNSFGYGGSNTHVVMDDAGHYLQKMGLKGNHNSVMLYSSSLCKDHRVADVENFHNAKMGLHNVTENSDDSPKLLVWSSADEKGISRHQRNWKSHFSASSKYDAQPKFLDDVAHTLSARRTHFSWRAFAIARSSDSLVTLSDRFSPATRARTSPNLAMIFSGQGAQWFAMGRQLLDVYPVFVQSIDEAGTYLRTLGCEWTPIDELRRSESTSNVNKTEYSQILCTIVQVALVDLLRFLKVVPKAVLGHSSGEVAAAYCARQISRESAWKISFYRGNMSSMLEKTSEFKGSMLAVALSEQHAMNYIEEISKQFDVVKLSVGCINSPKSVTVTGEIDGTIVYPGAGMLVMAIEAANQVAEQGRPVNGFNIQQAKFHAAMRVPTGAYGLETNFYLRPVQNMDSKTSTWFEFRLCAYQNEVWTEHCTGIVQIVYNSTDTDPEMDKRLKTELWNSHMKAFSDAMKVCTLPMDGLSLYARLQRSGYGYGEAFQLVRSASLSSEEMSVVAEVQAFCSSQGETIHPTTLDAILQTSIWTTVTSEADNIHTAIPTSVESMWISGRLPGSTSSHVLKTHATRNEESTFLGESVNITAFDEALGEVLVSIQGLGTNVVSETKISSVDGVVTEDLCNYLKWEPDPNLQSNGQLTDLCRKRTTSCKDPDDLFLDLDLIVMVRITATLKMLSEKEITTLQPHFQKYVDWMQGQQNTLDGGQHRFCEQPWKSLLSDVDSVRKIETRLLDTNKQCSLFVLVARNLLSILTGDIDPWVFLFGGDKVNEFYYEKLRVSHGLKQFGTYLDLLSHSNPMMKIIEIGSGSGSMTDTMIRMLGGGDEGSERKYAQWDYTDISTSFLTRAQDQFRGEADRMRFKRLDIEKDPEKQGFSCGTYDIVVACLVFHATTNLKTTLCNARKLLRPGGKLMLYEIVAPNCRSAFIFGLLEGWWLGSESYRTLGPCVDERKWNELLIETGFSGVDLFSPDFETSISHECGMLVSTAVEELPTSNSAQRIEIIYDGADASQKRLMQFIIENFETAVNTRILCSSIQEAVEKPGDDSILRIILIELQSPILPEIQPELFIQLQHLLSSTAAVLWINQGGGIFPSRPQFGLVEGMFRVLKTENSKRKLHLLSLEPQASLTRKQHDHVRNMIKLLLSPTAVNMDMHYIEHDGVLNIPRLLPSKPLNESIALKASPHHSRIQNFDCQIPLQFNAASPGLLNGFEFIEDESAYLPLEADEIEIQIKCAGINFRDVLIAVGQLKASHTGSEWSGVVSRIGDACSRFQIGDSVVGLHDGCFSTSIRMQESGPVVKIPAGISFSDAAAVSVNFATSYIALYNVARLQTGETILIHSATGGTGQAAIQLAKNAGATIFATVGSERKRKILMDVYNIPESNIFSSRTTLFSKIVKHRTGGKGVDVILNSLAGESLFASWECIAPYGRFLEIGKRDILSNQRLPMLKFLENVTFSGVDLAAMSVERPWVCTAALKSVFDLIQEGKVHPSQPINVYGIGEMEKAFRIMQTGQHVGKMVLEMRGHDQVKTVLKTRPSFSLDSNATFVISGGLGGLGRNIACWLADQGARHLLLLSRSGRQGKADDIIKQLEKRGVNVLASVCDVSDKSSVENALRECRSHMPPIKGCIQAAMVLRDALFEGISHQSWHESIGPKVQGSWNLHQLLPQGMDFFIMLSSISGILGTTGQANYAAGNTFQDALARHRVGQGEKATSLDLGVIDFAGAVVEDARLHDMWIKHSGLNPVTEAHVHGLLSTYCDPSMSYTTTRDCQVVIGLSPSSVSSNEQWRTEPLLQHLIVNERPGGVEQKQANSEGAAALRQVESLTDANAFIMELLTEKLSISLGIAIADIDANKPLHQYGVDSLVAVELRGWLSRELQAELGVFEIIGGATLTSISQLATRKSKLVNISAN</sequence>
<evidence type="ECO:0000313" key="14">
    <source>
        <dbReference type="Proteomes" id="UP000191672"/>
    </source>
</evidence>
<dbReference type="InterPro" id="IPR020807">
    <property type="entry name" value="PKS_DH"/>
</dbReference>
<dbReference type="GO" id="GO:0006633">
    <property type="term" value="P:fatty acid biosynthetic process"/>
    <property type="evidence" value="ECO:0007669"/>
    <property type="project" value="InterPro"/>
</dbReference>
<dbReference type="InterPro" id="IPR011032">
    <property type="entry name" value="GroES-like_sf"/>
</dbReference>
<evidence type="ECO:0000256" key="7">
    <source>
        <dbReference type="ARBA" id="ARBA00023268"/>
    </source>
</evidence>
<dbReference type="PANTHER" id="PTHR43775:SF29">
    <property type="entry name" value="ASPERFURANONE POLYKETIDE SYNTHASE AFOG-RELATED"/>
    <property type="match status" value="1"/>
</dbReference>
<keyword evidence="1" id="KW-0596">Phosphopantetheine</keyword>
<evidence type="ECO:0000259" key="11">
    <source>
        <dbReference type="PROSITE" id="PS52004"/>
    </source>
</evidence>
<dbReference type="SUPFAM" id="SSF53335">
    <property type="entry name" value="S-adenosyl-L-methionine-dependent methyltransferases"/>
    <property type="match status" value="1"/>
</dbReference>
<dbReference type="SMART" id="SM00823">
    <property type="entry name" value="PKS_PP"/>
    <property type="match status" value="1"/>
</dbReference>
<dbReference type="Pfam" id="PF08659">
    <property type="entry name" value="KR"/>
    <property type="match status" value="1"/>
</dbReference>
<comment type="caution">
    <text evidence="9">Lacks conserved residue(s) required for the propagation of feature annotation.</text>
</comment>
<dbReference type="Gene3D" id="3.40.50.150">
    <property type="entry name" value="Vaccinia Virus protein VP39"/>
    <property type="match status" value="1"/>
</dbReference>
<dbReference type="SMART" id="SM00825">
    <property type="entry name" value="PKS_KS"/>
    <property type="match status" value="1"/>
</dbReference>
<dbReference type="InterPro" id="IPR006162">
    <property type="entry name" value="Ppantetheine_attach_site"/>
</dbReference>
<dbReference type="InterPro" id="IPR016039">
    <property type="entry name" value="Thiolase-like"/>
</dbReference>
<dbReference type="Pfam" id="PF00698">
    <property type="entry name" value="Acyl_transf_1"/>
    <property type="match status" value="1"/>
</dbReference>
<keyword evidence="8" id="KW-0012">Acyltransferase</keyword>
<feature type="region of interest" description="N-terminal hotdog fold" evidence="9">
    <location>
        <begin position="716"/>
        <end position="849"/>
    </location>
</feature>
<dbReference type="GO" id="GO:0016491">
    <property type="term" value="F:oxidoreductase activity"/>
    <property type="evidence" value="ECO:0007669"/>
    <property type="project" value="UniProtKB-KW"/>
</dbReference>
<evidence type="ECO:0000256" key="2">
    <source>
        <dbReference type="ARBA" id="ARBA00022553"/>
    </source>
</evidence>
<dbReference type="InterPro" id="IPR020841">
    <property type="entry name" value="PKS_Beta-ketoAc_synthase_dom"/>
</dbReference>
<evidence type="ECO:0000259" key="10">
    <source>
        <dbReference type="PROSITE" id="PS50075"/>
    </source>
</evidence>
<dbReference type="PROSITE" id="PS00606">
    <property type="entry name" value="KS3_1"/>
    <property type="match status" value="1"/>
</dbReference>
<dbReference type="InterPro" id="IPR018201">
    <property type="entry name" value="Ketoacyl_synth_AS"/>
</dbReference>
<dbReference type="GO" id="GO:1901336">
    <property type="term" value="P:lactone biosynthetic process"/>
    <property type="evidence" value="ECO:0007669"/>
    <property type="project" value="UniProtKB-ARBA"/>
</dbReference>
<dbReference type="Gene3D" id="3.40.47.10">
    <property type="match status" value="1"/>
</dbReference>
<evidence type="ECO:0000256" key="3">
    <source>
        <dbReference type="ARBA" id="ARBA00022603"/>
    </source>
</evidence>
<dbReference type="GO" id="GO:0004312">
    <property type="term" value="F:fatty acid synthase activity"/>
    <property type="evidence" value="ECO:0007669"/>
    <property type="project" value="TreeGrafter"/>
</dbReference>
<dbReference type="InterPro" id="IPR050091">
    <property type="entry name" value="PKS_NRPS_Biosynth_Enz"/>
</dbReference>
<dbReference type="InterPro" id="IPR057326">
    <property type="entry name" value="KR_dom"/>
</dbReference>
<dbReference type="InterPro" id="IPR036291">
    <property type="entry name" value="NAD(P)-bd_dom_sf"/>
</dbReference>
<evidence type="ECO:0000256" key="4">
    <source>
        <dbReference type="ARBA" id="ARBA00022679"/>
    </source>
</evidence>
<dbReference type="SMART" id="SM00826">
    <property type="entry name" value="PKS_DH"/>
    <property type="match status" value="1"/>
</dbReference>
<dbReference type="Pfam" id="PF02801">
    <property type="entry name" value="Ketoacyl-synt_C"/>
    <property type="match status" value="1"/>
</dbReference>
<gene>
    <name evidence="13" type="ORF">PENANT_c001G11552</name>
</gene>
<dbReference type="InterPro" id="IPR014030">
    <property type="entry name" value="Ketoacyl_synth_N"/>
</dbReference>
<dbReference type="GO" id="GO:0030639">
    <property type="term" value="P:polyketide biosynthetic process"/>
    <property type="evidence" value="ECO:0007669"/>
    <property type="project" value="UniProtKB-ARBA"/>
</dbReference>
<dbReference type="SUPFAM" id="SSF47336">
    <property type="entry name" value="ACP-like"/>
    <property type="match status" value="1"/>
</dbReference>
<dbReference type="InterPro" id="IPR036736">
    <property type="entry name" value="ACP-like_sf"/>
</dbReference>
<dbReference type="PANTHER" id="PTHR43775">
    <property type="entry name" value="FATTY ACID SYNTHASE"/>
    <property type="match status" value="1"/>
</dbReference>
<dbReference type="Gene3D" id="3.90.180.10">
    <property type="entry name" value="Medium-chain alcohol dehydrogenases, catalytic domain"/>
    <property type="match status" value="1"/>
</dbReference>
<evidence type="ECO:0000256" key="8">
    <source>
        <dbReference type="ARBA" id="ARBA00023315"/>
    </source>
</evidence>
<name>A0A1V6QNQ0_9EURO</name>
<dbReference type="InterPro" id="IPR013154">
    <property type="entry name" value="ADH-like_N"/>
</dbReference>
<dbReference type="SMART" id="SM00829">
    <property type="entry name" value="PKS_ER"/>
    <property type="match status" value="1"/>
</dbReference>
<dbReference type="CDD" id="cd00833">
    <property type="entry name" value="PKS"/>
    <property type="match status" value="1"/>
</dbReference>
<dbReference type="InterPro" id="IPR016035">
    <property type="entry name" value="Acyl_Trfase/lysoPLipase"/>
</dbReference>
<evidence type="ECO:0000256" key="5">
    <source>
        <dbReference type="ARBA" id="ARBA00022857"/>
    </source>
</evidence>
<organism evidence="13 14">
    <name type="scientific">Penicillium antarcticum</name>
    <dbReference type="NCBI Taxonomy" id="416450"/>
    <lineage>
        <taxon>Eukaryota</taxon>
        <taxon>Fungi</taxon>
        <taxon>Dikarya</taxon>
        <taxon>Ascomycota</taxon>
        <taxon>Pezizomycotina</taxon>
        <taxon>Eurotiomycetes</taxon>
        <taxon>Eurotiomycetidae</taxon>
        <taxon>Eurotiales</taxon>
        <taxon>Aspergillaceae</taxon>
        <taxon>Penicillium</taxon>
    </lineage>
</organism>
<dbReference type="InterPro" id="IPR049900">
    <property type="entry name" value="PKS_mFAS_DH"/>
</dbReference>
<evidence type="ECO:0000313" key="13">
    <source>
        <dbReference type="EMBL" id="OQD90825.1"/>
    </source>
</evidence>
<dbReference type="Gene3D" id="3.10.129.110">
    <property type="entry name" value="Polyketide synthase dehydratase"/>
    <property type="match status" value="1"/>
</dbReference>
<dbReference type="Pfam" id="PF08242">
    <property type="entry name" value="Methyltransf_12"/>
    <property type="match status" value="1"/>
</dbReference>
<keyword evidence="6" id="KW-0560">Oxidoreductase</keyword>
<dbReference type="Pfam" id="PF13602">
    <property type="entry name" value="ADH_zinc_N_2"/>
    <property type="match status" value="1"/>
</dbReference>
<dbReference type="EMBL" id="MDYN01000001">
    <property type="protein sequence ID" value="OQD90825.1"/>
    <property type="molecule type" value="Genomic_DNA"/>
</dbReference>
<dbReference type="Pfam" id="PF14765">
    <property type="entry name" value="PS-DH"/>
    <property type="match status" value="1"/>
</dbReference>
<dbReference type="PROSITE" id="PS52019">
    <property type="entry name" value="PKS_MFAS_DH"/>
    <property type="match status" value="1"/>
</dbReference>
<feature type="domain" description="PKS/mFAS DH" evidence="12">
    <location>
        <begin position="716"/>
        <end position="1029"/>
    </location>
</feature>
<dbReference type="InterPro" id="IPR013968">
    <property type="entry name" value="PKS_KR"/>
</dbReference>
<dbReference type="PROSITE" id="PS00012">
    <property type="entry name" value="PHOSPHOPANTETHEINE"/>
    <property type="match status" value="1"/>
</dbReference>
<dbReference type="PROSITE" id="PS50075">
    <property type="entry name" value="CARRIER"/>
    <property type="match status" value="1"/>
</dbReference>
<dbReference type="GO" id="GO:0031177">
    <property type="term" value="F:phosphopantetheine binding"/>
    <property type="evidence" value="ECO:0007669"/>
    <property type="project" value="InterPro"/>
</dbReference>
<dbReference type="InterPro" id="IPR001227">
    <property type="entry name" value="Ac_transferase_dom_sf"/>
</dbReference>
<dbReference type="InterPro" id="IPR049551">
    <property type="entry name" value="PKS_DH_C"/>
</dbReference>
<dbReference type="Pfam" id="PF00109">
    <property type="entry name" value="ketoacyl-synt"/>
    <property type="match status" value="1"/>
</dbReference>
<accession>A0A1V6QNQ0</accession>
<keyword evidence="5" id="KW-0521">NADP</keyword>
<keyword evidence="4" id="KW-0808">Transferase</keyword>
<dbReference type="SUPFAM" id="SSF52151">
    <property type="entry name" value="FabD/lysophospholipase-like"/>
    <property type="match status" value="1"/>
</dbReference>
<dbReference type="InterPro" id="IPR029063">
    <property type="entry name" value="SAM-dependent_MTases_sf"/>
</dbReference>
<dbReference type="FunFam" id="3.40.50.720:FF:000209">
    <property type="entry name" value="Polyketide synthase Pks12"/>
    <property type="match status" value="1"/>
</dbReference>
<proteinExistence type="predicted"/>
<dbReference type="SMART" id="SM00822">
    <property type="entry name" value="PKS_KR"/>
    <property type="match status" value="1"/>
</dbReference>
<feature type="domain" description="Ketosynthase family 3 (KS3)" evidence="11">
    <location>
        <begin position="8"/>
        <end position="434"/>
    </location>
</feature>
<dbReference type="Proteomes" id="UP000191672">
    <property type="component" value="Unassembled WGS sequence"/>
</dbReference>
<dbReference type="SUPFAM" id="SSF51735">
    <property type="entry name" value="NAD(P)-binding Rossmann-fold domains"/>
    <property type="match status" value="2"/>
</dbReference>
<dbReference type="STRING" id="416450.A0A1V6QNQ0"/>
<keyword evidence="2" id="KW-0597">Phosphoprotein</keyword>
<dbReference type="SUPFAM" id="SSF53901">
    <property type="entry name" value="Thiolase-like"/>
    <property type="match status" value="1"/>
</dbReference>
<dbReference type="SUPFAM" id="SSF50129">
    <property type="entry name" value="GroES-like"/>
    <property type="match status" value="1"/>
</dbReference>
<dbReference type="GO" id="GO:0032259">
    <property type="term" value="P:methylation"/>
    <property type="evidence" value="ECO:0007669"/>
    <property type="project" value="UniProtKB-KW"/>
</dbReference>
<dbReference type="InterPro" id="IPR014031">
    <property type="entry name" value="Ketoacyl_synth_C"/>
</dbReference>
<dbReference type="Gene3D" id="3.40.50.720">
    <property type="entry name" value="NAD(P)-binding Rossmann-like Domain"/>
    <property type="match status" value="2"/>
</dbReference>
<dbReference type="InterPro" id="IPR014043">
    <property type="entry name" value="Acyl_transferase_dom"/>
</dbReference>
<keyword evidence="3" id="KW-0489">Methyltransferase</keyword>
<dbReference type="SMART" id="SM00827">
    <property type="entry name" value="PKS_AT"/>
    <property type="match status" value="1"/>
</dbReference>
<dbReference type="InterPro" id="IPR009081">
    <property type="entry name" value="PP-bd_ACP"/>
</dbReference>
<dbReference type="Pfam" id="PF08240">
    <property type="entry name" value="ADH_N"/>
    <property type="match status" value="1"/>
</dbReference>
<dbReference type="Gene3D" id="1.10.1200.10">
    <property type="entry name" value="ACP-like"/>
    <property type="match status" value="1"/>
</dbReference>
<dbReference type="GO" id="GO:0004315">
    <property type="term" value="F:3-oxoacyl-[acyl-carrier-protein] synthase activity"/>
    <property type="evidence" value="ECO:0007669"/>
    <property type="project" value="InterPro"/>
</dbReference>
<dbReference type="GO" id="GO:0008168">
    <property type="term" value="F:methyltransferase activity"/>
    <property type="evidence" value="ECO:0007669"/>
    <property type="project" value="UniProtKB-KW"/>
</dbReference>
<evidence type="ECO:0000256" key="9">
    <source>
        <dbReference type="PROSITE-ProRule" id="PRU01363"/>
    </source>
</evidence>
<dbReference type="InterPro" id="IPR020843">
    <property type="entry name" value="ER"/>
</dbReference>
<dbReference type="InterPro" id="IPR020806">
    <property type="entry name" value="PKS_PP-bd"/>
</dbReference>
<dbReference type="CDD" id="cd02440">
    <property type="entry name" value="AdoMet_MTases"/>
    <property type="match status" value="1"/>
</dbReference>
<feature type="region of interest" description="C-terminal hotdog fold" evidence="9">
    <location>
        <begin position="879"/>
        <end position="1029"/>
    </location>
</feature>
<evidence type="ECO:0000256" key="6">
    <source>
        <dbReference type="ARBA" id="ARBA00023002"/>
    </source>
</evidence>
<keyword evidence="14" id="KW-1185">Reference proteome</keyword>
<protein>
    <submittedName>
        <fullName evidence="13">Uncharacterized protein</fullName>
    </submittedName>
</protein>
<feature type="domain" description="Carrier" evidence="10">
    <location>
        <begin position="2236"/>
        <end position="2314"/>
    </location>
</feature>
<dbReference type="InterPro" id="IPR042104">
    <property type="entry name" value="PKS_dehydratase_sf"/>
</dbReference>
<dbReference type="Gene3D" id="3.40.366.10">
    <property type="entry name" value="Malonyl-Coenzyme A Acyl Carrier Protein, domain 2"/>
    <property type="match status" value="1"/>
</dbReference>
<dbReference type="PROSITE" id="PS52004">
    <property type="entry name" value="KS3_2"/>
    <property type="match status" value="1"/>
</dbReference>
<dbReference type="InterPro" id="IPR013217">
    <property type="entry name" value="Methyltransf_12"/>
</dbReference>
<dbReference type="CDD" id="cd05195">
    <property type="entry name" value="enoyl_red"/>
    <property type="match status" value="1"/>
</dbReference>
<comment type="caution">
    <text evidence="13">The sequence shown here is derived from an EMBL/GenBank/DDBJ whole genome shotgun (WGS) entry which is preliminary data.</text>
</comment>
<evidence type="ECO:0000256" key="1">
    <source>
        <dbReference type="ARBA" id="ARBA00022450"/>
    </source>
</evidence>
<dbReference type="InterPro" id="IPR032821">
    <property type="entry name" value="PKS_assoc"/>
</dbReference>
<dbReference type="Pfam" id="PF16197">
    <property type="entry name" value="KAsynt_C_assoc"/>
    <property type="match status" value="1"/>
</dbReference>
<dbReference type="Pfam" id="PF23297">
    <property type="entry name" value="ACP_SdgA_C"/>
    <property type="match status" value="1"/>
</dbReference>
<keyword evidence="7" id="KW-0511">Multifunctional enzyme</keyword>
<reference evidence="14" key="1">
    <citation type="journal article" date="2017" name="Nat. Microbiol.">
        <title>Global analysis of biosynthetic gene clusters reveals vast potential of secondary metabolite production in Penicillium species.</title>
        <authorList>
            <person name="Nielsen J.C."/>
            <person name="Grijseels S."/>
            <person name="Prigent S."/>
            <person name="Ji B."/>
            <person name="Dainat J."/>
            <person name="Nielsen K.F."/>
            <person name="Frisvad J.C."/>
            <person name="Workman M."/>
            <person name="Nielsen J."/>
        </authorList>
    </citation>
    <scope>NUCLEOTIDE SEQUENCE [LARGE SCALE GENOMIC DNA]</scope>
    <source>
        <strain evidence="14">IBT 31811</strain>
    </source>
</reference>